<dbReference type="SUPFAM" id="SSF100879">
    <property type="entry name" value="Lesion bypass DNA polymerase (Y-family), little finger domain"/>
    <property type="match status" value="1"/>
</dbReference>
<dbReference type="InterPro" id="IPR001126">
    <property type="entry name" value="UmuC"/>
</dbReference>
<dbReference type="Pfam" id="PF11799">
    <property type="entry name" value="IMS_C"/>
    <property type="match status" value="1"/>
</dbReference>
<evidence type="ECO:0000313" key="7">
    <source>
        <dbReference type="Proteomes" id="UP000288024"/>
    </source>
</evidence>
<feature type="domain" description="UmuC" evidence="5">
    <location>
        <begin position="12"/>
        <end position="201"/>
    </location>
</feature>
<gene>
    <name evidence="6" type="ORF">EM808_26940</name>
</gene>
<dbReference type="InterPro" id="IPR036775">
    <property type="entry name" value="DNA_pol_Y-fam_lit_finger_sf"/>
</dbReference>
<evidence type="ECO:0000313" key="6">
    <source>
        <dbReference type="EMBL" id="RVT56648.1"/>
    </source>
</evidence>
<dbReference type="InterPro" id="IPR043502">
    <property type="entry name" value="DNA/RNA_pol_sf"/>
</dbReference>
<dbReference type="GO" id="GO:0003887">
    <property type="term" value="F:DNA-directed DNA polymerase activity"/>
    <property type="evidence" value="ECO:0007669"/>
    <property type="project" value="UniProtKB-KW"/>
</dbReference>
<name>A0A3S2U6F9_9BACI</name>
<keyword evidence="7" id="KW-1185">Reference proteome</keyword>
<dbReference type="InterPro" id="IPR024728">
    <property type="entry name" value="PolY_HhH_motif"/>
</dbReference>
<dbReference type="GO" id="GO:0005829">
    <property type="term" value="C:cytosol"/>
    <property type="evidence" value="ECO:0007669"/>
    <property type="project" value="TreeGrafter"/>
</dbReference>
<dbReference type="AlphaFoldDB" id="A0A3S2U6F9"/>
<dbReference type="RefSeq" id="WP_127742752.1">
    <property type="nucleotide sequence ID" value="NZ_JAMAVA010000002.1"/>
</dbReference>
<dbReference type="CDD" id="cd01700">
    <property type="entry name" value="PolY_Pol_V_umuC"/>
    <property type="match status" value="1"/>
</dbReference>
<proteinExistence type="inferred from homology"/>
<evidence type="ECO:0000259" key="5">
    <source>
        <dbReference type="PROSITE" id="PS50173"/>
    </source>
</evidence>
<evidence type="ECO:0000256" key="2">
    <source>
        <dbReference type="ARBA" id="ARBA00022457"/>
    </source>
</evidence>
<dbReference type="InterPro" id="IPR043128">
    <property type="entry name" value="Rev_trsase/Diguanyl_cyclase"/>
</dbReference>
<dbReference type="Pfam" id="PF11798">
    <property type="entry name" value="IMS_HHH"/>
    <property type="match status" value="1"/>
</dbReference>
<organism evidence="6 7">
    <name type="scientific">Niallia taxi</name>
    <dbReference type="NCBI Taxonomy" id="2499688"/>
    <lineage>
        <taxon>Bacteria</taxon>
        <taxon>Bacillati</taxon>
        <taxon>Bacillota</taxon>
        <taxon>Bacilli</taxon>
        <taxon>Bacillales</taxon>
        <taxon>Bacillaceae</taxon>
        <taxon>Niallia</taxon>
    </lineage>
</organism>
<dbReference type="PANTHER" id="PTHR11076">
    <property type="entry name" value="DNA REPAIR POLYMERASE UMUC / TRANSFERASE FAMILY MEMBER"/>
    <property type="match status" value="1"/>
</dbReference>
<dbReference type="Proteomes" id="UP000288024">
    <property type="component" value="Unassembled WGS sequence"/>
</dbReference>
<dbReference type="InterPro" id="IPR050116">
    <property type="entry name" value="DNA_polymerase-Y"/>
</dbReference>
<dbReference type="Gene3D" id="3.30.1490.100">
    <property type="entry name" value="DNA polymerase, Y-family, little finger domain"/>
    <property type="match status" value="1"/>
</dbReference>
<protein>
    <submittedName>
        <fullName evidence="6">UV damage repair protein UvrX</fullName>
    </submittedName>
</protein>
<dbReference type="InterPro" id="IPR017961">
    <property type="entry name" value="DNA_pol_Y-fam_little_finger"/>
</dbReference>
<reference evidence="6 7" key="1">
    <citation type="submission" date="2019-01" db="EMBL/GenBank/DDBJ databases">
        <title>Bacillus sp. M5HDSG1-1, whole genome shotgun sequence.</title>
        <authorList>
            <person name="Tuo L."/>
        </authorList>
    </citation>
    <scope>NUCLEOTIDE SEQUENCE [LARGE SCALE GENOMIC DNA]</scope>
    <source>
        <strain evidence="6 7">M5HDSG1-1</strain>
    </source>
</reference>
<keyword evidence="3" id="KW-0227">DNA damage</keyword>
<dbReference type="Gene3D" id="3.30.70.270">
    <property type="match status" value="1"/>
</dbReference>
<comment type="similarity">
    <text evidence="1">Belongs to the DNA polymerase type-Y family.</text>
</comment>
<dbReference type="PANTHER" id="PTHR11076:SF35">
    <property type="entry name" value="DNA REPAIR PROTEIN HOMOLOG YOBH"/>
    <property type="match status" value="1"/>
</dbReference>
<dbReference type="PROSITE" id="PS50173">
    <property type="entry name" value="UMUC"/>
    <property type="match status" value="1"/>
</dbReference>
<dbReference type="Gene3D" id="3.40.1170.60">
    <property type="match status" value="1"/>
</dbReference>
<dbReference type="GO" id="GO:0006281">
    <property type="term" value="P:DNA repair"/>
    <property type="evidence" value="ECO:0007669"/>
    <property type="project" value="InterPro"/>
</dbReference>
<accession>A0A3S2U6F9</accession>
<dbReference type="GeneID" id="87620224"/>
<keyword evidence="4" id="KW-0239">DNA-directed DNA polymerase</keyword>
<dbReference type="GO" id="GO:0042276">
    <property type="term" value="P:error-prone translesion synthesis"/>
    <property type="evidence" value="ECO:0007669"/>
    <property type="project" value="TreeGrafter"/>
</dbReference>
<comment type="caution">
    <text evidence="6">The sequence shown here is derived from an EMBL/GenBank/DDBJ whole genome shotgun (WGS) entry which is preliminary data.</text>
</comment>
<dbReference type="Pfam" id="PF00817">
    <property type="entry name" value="IMS"/>
    <property type="match status" value="1"/>
</dbReference>
<evidence type="ECO:0000256" key="1">
    <source>
        <dbReference type="ARBA" id="ARBA00010945"/>
    </source>
</evidence>
<evidence type="ECO:0000256" key="4">
    <source>
        <dbReference type="ARBA" id="ARBA00022932"/>
    </source>
</evidence>
<dbReference type="GO" id="GO:0003684">
    <property type="term" value="F:damaged DNA binding"/>
    <property type="evidence" value="ECO:0007669"/>
    <property type="project" value="InterPro"/>
</dbReference>
<sequence>MFDYSQFPDRSILCVDMKSFYASIIAVYEGLDPLTCHLAVVGNTDRTGSVVLAASPAMKRDFKIKTGSRLFEIPDDPRISIHNPKMGLFVRVSTEITKLFFRYVPPSAVHTYSVDESFLDVSGLEKVWGTPEEIAAQIQRDILLDFGLPSTIGIGPNMLMAKLCLDLAAKKTANGIASWSYDDIPAKLWPLSPLREMWGIGRQVEKTLHSMGIFSVGQLARYDLSLLEKKFGIMGNQLYHHAWGIDLSEVGAPIMQGQISYGKSQILLRDYKDEKEIKSVILEMCEEVAKRARAHHHAGRTISFGLSYSKEEFGGGFHRSRTIENPTNITMDIYRVCLELMRENYHGQTVRQISLSIGKLERDDEVQLDLFDTNSWKKRKIGYVVDGIRNRYGSASLLRAVSYTSGGTARHRAKLLGGHKK</sequence>
<dbReference type="GO" id="GO:0009432">
    <property type="term" value="P:SOS response"/>
    <property type="evidence" value="ECO:0007669"/>
    <property type="project" value="TreeGrafter"/>
</dbReference>
<keyword evidence="4" id="KW-0808">Transferase</keyword>
<dbReference type="EMBL" id="RZTZ01000024">
    <property type="protein sequence ID" value="RVT56648.1"/>
    <property type="molecule type" value="Genomic_DNA"/>
</dbReference>
<keyword evidence="2" id="KW-0515">Mutator protein</keyword>
<dbReference type="Gene3D" id="1.10.150.20">
    <property type="entry name" value="5' to 3' exonuclease, C-terminal subdomain"/>
    <property type="match status" value="1"/>
</dbReference>
<dbReference type="SUPFAM" id="SSF56672">
    <property type="entry name" value="DNA/RNA polymerases"/>
    <property type="match status" value="1"/>
</dbReference>
<evidence type="ECO:0000256" key="3">
    <source>
        <dbReference type="ARBA" id="ARBA00022763"/>
    </source>
</evidence>
<keyword evidence="4" id="KW-0548">Nucleotidyltransferase</keyword>